<protein>
    <submittedName>
        <fullName evidence="1">Uncharacterized protein</fullName>
    </submittedName>
</protein>
<gene>
    <name evidence="1" type="ORF">Q6237_16605</name>
</gene>
<evidence type="ECO:0000313" key="2">
    <source>
        <dbReference type="Proteomes" id="UP001177872"/>
    </source>
</evidence>
<name>A0ABU0VNS9_9GAMM</name>
<proteinExistence type="predicted"/>
<dbReference type="Proteomes" id="UP001177872">
    <property type="component" value="Unassembled WGS sequence"/>
</dbReference>
<organism evidence="1 2">
    <name type="scientific">Serratia ureilytica</name>
    <dbReference type="NCBI Taxonomy" id="300181"/>
    <lineage>
        <taxon>Bacteria</taxon>
        <taxon>Pseudomonadati</taxon>
        <taxon>Pseudomonadota</taxon>
        <taxon>Gammaproteobacteria</taxon>
        <taxon>Enterobacterales</taxon>
        <taxon>Yersiniaceae</taxon>
        <taxon>Serratia</taxon>
    </lineage>
</organism>
<accession>A0ABU0VNS9</accession>
<comment type="caution">
    <text evidence="1">The sequence shown here is derived from an EMBL/GenBank/DDBJ whole genome shotgun (WGS) entry which is preliminary data.</text>
</comment>
<keyword evidence="2" id="KW-1185">Reference proteome</keyword>
<evidence type="ECO:0000313" key="1">
    <source>
        <dbReference type="EMBL" id="MDQ1862610.1"/>
    </source>
</evidence>
<sequence length="89" mass="9615">MTFLAEDFAQTGKEGEANGLHGWDNAHTVYNDCVSIVVDHVESPFYWSGPGKDWRLQPGLFISEVPAGVAIQQAGFIAMAISLECSATL</sequence>
<dbReference type="EMBL" id="JAVCZN010000006">
    <property type="protein sequence ID" value="MDQ1862610.1"/>
    <property type="molecule type" value="Genomic_DNA"/>
</dbReference>
<reference evidence="1" key="1">
    <citation type="submission" date="2023-07" db="EMBL/GenBank/DDBJ databases">
        <title>In vitro acaricidal activity of Serratia ureilytica strains isolated from Mimosa pudica nodules againts the dust mite Tyrophagus putrescentiae.</title>
        <authorList>
            <person name="Wong-Villareal A."/>
            <person name="Cerqueda-Garcia D."/>
        </authorList>
    </citation>
    <scope>NUCLEOTIDE SEQUENCE</scope>
    <source>
        <strain evidence="1">UTS2</strain>
    </source>
</reference>
<dbReference type="RefSeq" id="WP_159085283.1">
    <property type="nucleotide sequence ID" value="NZ_JAIQCT010000062.1"/>
</dbReference>